<keyword evidence="2" id="KW-1185">Reference proteome</keyword>
<sequence>MTEGRRREGGRHAASLARPYAWTAGRTRPRVDLAVEALVETTAEGRKAPFSPTNPLATVTQLCLRQRSVAEVAVHLGVPLGVARVLIGDLLVAGQVSIRDTLTADASFDERNDLLERVLSGLRVL</sequence>
<dbReference type="EMBL" id="CP127295">
    <property type="protein sequence ID" value="WIY06487.1"/>
    <property type="molecule type" value="Genomic_DNA"/>
</dbReference>
<dbReference type="RefSeq" id="WP_286002746.1">
    <property type="nucleotide sequence ID" value="NZ_CP127295.1"/>
</dbReference>
<dbReference type="PANTHER" id="PTHR36221">
    <property type="entry name" value="DUF742 DOMAIN-CONTAINING PROTEIN"/>
    <property type="match status" value="1"/>
</dbReference>
<evidence type="ECO:0000313" key="2">
    <source>
        <dbReference type="Proteomes" id="UP001239397"/>
    </source>
</evidence>
<dbReference type="PANTHER" id="PTHR36221:SF1">
    <property type="entry name" value="DUF742 DOMAIN-CONTAINING PROTEIN"/>
    <property type="match status" value="1"/>
</dbReference>
<name>A0A9Y2JZP8_9PSEU</name>
<evidence type="ECO:0000313" key="1">
    <source>
        <dbReference type="EMBL" id="WIY06487.1"/>
    </source>
</evidence>
<reference evidence="1 2" key="1">
    <citation type="submission" date="2023-06" db="EMBL/GenBank/DDBJ databases">
        <authorList>
            <person name="Oyuntsetseg B."/>
            <person name="Kim S.B."/>
        </authorList>
    </citation>
    <scope>NUCLEOTIDE SEQUENCE [LARGE SCALE GENOMIC DNA]</scope>
    <source>
        <strain evidence="1 2">4-36</strain>
    </source>
</reference>
<dbReference type="KEGG" id="amog:QRX60_22545"/>
<dbReference type="Proteomes" id="UP001239397">
    <property type="component" value="Chromosome"/>
</dbReference>
<dbReference type="InterPro" id="IPR007995">
    <property type="entry name" value="DUF742"/>
</dbReference>
<gene>
    <name evidence="1" type="ORF">QRX60_22545</name>
</gene>
<dbReference type="AlphaFoldDB" id="A0A9Y2JZP8"/>
<proteinExistence type="predicted"/>
<accession>A0A9Y2JZP8</accession>
<protein>
    <submittedName>
        <fullName evidence="1">DUF742 domain-containing protein</fullName>
    </submittedName>
</protein>
<organism evidence="1 2">
    <name type="scientific">Amycolatopsis mongoliensis</name>
    <dbReference type="NCBI Taxonomy" id="715475"/>
    <lineage>
        <taxon>Bacteria</taxon>
        <taxon>Bacillati</taxon>
        <taxon>Actinomycetota</taxon>
        <taxon>Actinomycetes</taxon>
        <taxon>Pseudonocardiales</taxon>
        <taxon>Pseudonocardiaceae</taxon>
        <taxon>Amycolatopsis</taxon>
    </lineage>
</organism>
<dbReference type="Pfam" id="PF05331">
    <property type="entry name" value="DUF742"/>
    <property type="match status" value="1"/>
</dbReference>